<dbReference type="AlphaFoldDB" id="A0A380B041"/>
<dbReference type="EMBL" id="UGYN01000002">
    <property type="protein sequence ID" value="SUI89864.1"/>
    <property type="molecule type" value="Genomic_DNA"/>
</dbReference>
<proteinExistence type="predicted"/>
<accession>A0A380B041</accession>
<name>A0A380B041_9GAMM</name>
<sequence length="46" mass="5348">MDQSQRIVLPVKAAVVFLMVSERTIGFNERQVINNLRCRAAREFLQ</sequence>
<protein>
    <submittedName>
        <fullName evidence="1">Uncharacterized protein</fullName>
    </submittedName>
</protein>
<organism evidence="1 2">
    <name type="scientific">Serratia quinivorans</name>
    <dbReference type="NCBI Taxonomy" id="137545"/>
    <lineage>
        <taxon>Bacteria</taxon>
        <taxon>Pseudomonadati</taxon>
        <taxon>Pseudomonadota</taxon>
        <taxon>Gammaproteobacteria</taxon>
        <taxon>Enterobacterales</taxon>
        <taxon>Yersiniaceae</taxon>
        <taxon>Serratia</taxon>
    </lineage>
</organism>
<dbReference type="Proteomes" id="UP000255529">
    <property type="component" value="Unassembled WGS sequence"/>
</dbReference>
<evidence type="ECO:0000313" key="1">
    <source>
        <dbReference type="EMBL" id="SUI89864.1"/>
    </source>
</evidence>
<evidence type="ECO:0000313" key="2">
    <source>
        <dbReference type="Proteomes" id="UP000255529"/>
    </source>
</evidence>
<reference evidence="1 2" key="1">
    <citation type="submission" date="2018-06" db="EMBL/GenBank/DDBJ databases">
        <authorList>
            <consortium name="Pathogen Informatics"/>
            <person name="Doyle S."/>
        </authorList>
    </citation>
    <scope>NUCLEOTIDE SEQUENCE [LARGE SCALE GENOMIC DNA]</scope>
    <source>
        <strain evidence="1 2">NCTC11544</strain>
    </source>
</reference>
<gene>
    <name evidence="1" type="ORF">NCTC11544_05238</name>
</gene>